<sequence length="83" mass="9579">MCSYTVIDILYMIQIIKPHEKTIHYINPLGEAKASIPKEETKWNSYLLQRYGVDEKFKLVTSPHALQTDNLSCGVFCLKFAEN</sequence>
<reference evidence="2" key="1">
    <citation type="submission" date="2025-08" db="UniProtKB">
        <authorList>
            <consortium name="RefSeq"/>
        </authorList>
    </citation>
    <scope>IDENTIFICATION</scope>
</reference>
<name>A0ABM4BP43_HYDVU</name>
<proteinExistence type="predicted"/>
<organism evidence="1 2">
    <name type="scientific">Hydra vulgaris</name>
    <name type="common">Hydra</name>
    <name type="synonym">Hydra attenuata</name>
    <dbReference type="NCBI Taxonomy" id="6087"/>
    <lineage>
        <taxon>Eukaryota</taxon>
        <taxon>Metazoa</taxon>
        <taxon>Cnidaria</taxon>
        <taxon>Hydrozoa</taxon>
        <taxon>Hydroidolina</taxon>
        <taxon>Anthoathecata</taxon>
        <taxon>Aplanulata</taxon>
        <taxon>Hydridae</taxon>
        <taxon>Hydra</taxon>
    </lineage>
</organism>
<keyword evidence="1" id="KW-1185">Reference proteome</keyword>
<evidence type="ECO:0000313" key="2">
    <source>
        <dbReference type="RefSeq" id="XP_065650874.1"/>
    </source>
</evidence>
<dbReference type="Gene3D" id="3.30.310.130">
    <property type="entry name" value="Ubiquitin-related"/>
    <property type="match status" value="1"/>
</dbReference>
<gene>
    <name evidence="2" type="primary">LOC136079076</name>
</gene>
<dbReference type="Proteomes" id="UP001652625">
    <property type="component" value="Chromosome 04"/>
</dbReference>
<dbReference type="Gene3D" id="1.10.418.20">
    <property type="match status" value="1"/>
</dbReference>
<evidence type="ECO:0000313" key="1">
    <source>
        <dbReference type="Proteomes" id="UP001652625"/>
    </source>
</evidence>
<dbReference type="SUPFAM" id="SSF54001">
    <property type="entry name" value="Cysteine proteinases"/>
    <property type="match status" value="1"/>
</dbReference>
<dbReference type="RefSeq" id="XP_065650874.1">
    <property type="nucleotide sequence ID" value="XM_065794802.1"/>
</dbReference>
<protein>
    <submittedName>
        <fullName evidence="2">Uncharacterized protein LOC136079076 isoform X2</fullName>
    </submittedName>
</protein>
<accession>A0ABM4BP43</accession>
<dbReference type="GeneID" id="136079076"/>
<dbReference type="InterPro" id="IPR038765">
    <property type="entry name" value="Papain-like_cys_pep_sf"/>
</dbReference>